<evidence type="ECO:0000313" key="1">
    <source>
        <dbReference type="EMBL" id="OLF13846.1"/>
    </source>
</evidence>
<comment type="caution">
    <text evidence="1">The sequence shown here is derived from an EMBL/GenBank/DDBJ whole genome shotgun (WGS) entry which is preliminary data.</text>
</comment>
<evidence type="ECO:0008006" key="3">
    <source>
        <dbReference type="Google" id="ProtNLM"/>
    </source>
</evidence>
<sequence>MTAFTWAQVCARRLARHGLAGPLTTGPAGVASAVAGTHAQVMSAAELSIGLRLAGATRQTVREALWTDHSLVKTFGPRGTVHLLAAADLPMWTGVLGTIPFGGGQPPAHVRMTDEQTEQVIAAVEHAVADAELTIDELSDAVVAACGAWAGDPVMEAFGGKWPRWRQALHLAGLRGALCFGPGRGRKVTYTNPRRWLPGFAPAAPAPAEILRAYLHAFGPSTPARFANWAAAPPAWARTVFTDLAGSLEEVTVDGEPAWVWRGDTDVPDDPPRGLRLLPYFDTYAYAVGNDRPRLYPGPAFDRAAGNFQVMIIDGVVRGRWHQRRSGRRVVLTVEPFGRFRRAALDEQVDRVGEILEATPELVIGEVTVGGHA</sequence>
<dbReference type="PANTHER" id="PTHR38479:SF2">
    <property type="entry name" value="WINGED HELIX DNA-BINDING DOMAIN-CONTAINING PROTEIN"/>
    <property type="match status" value="1"/>
</dbReference>
<evidence type="ECO:0000313" key="2">
    <source>
        <dbReference type="Proteomes" id="UP000185696"/>
    </source>
</evidence>
<proteinExistence type="predicted"/>
<dbReference type="Pfam" id="PF06224">
    <property type="entry name" value="AlkZ-like"/>
    <property type="match status" value="1"/>
</dbReference>
<dbReference type="PANTHER" id="PTHR38479">
    <property type="entry name" value="LMO0824 PROTEIN"/>
    <property type="match status" value="1"/>
</dbReference>
<dbReference type="InterPro" id="IPR009351">
    <property type="entry name" value="AlkZ-like"/>
</dbReference>
<accession>A0A7Z0WR56</accession>
<protein>
    <recommendedName>
        <fullName evidence="3">Winged helix DNA-binding protein</fullName>
    </recommendedName>
</protein>
<keyword evidence="2" id="KW-1185">Reference proteome</keyword>
<name>A0A7Z0WR56_9PSEU</name>
<dbReference type="Proteomes" id="UP000185696">
    <property type="component" value="Unassembled WGS sequence"/>
</dbReference>
<dbReference type="OrthoDB" id="9148135at2"/>
<dbReference type="RefSeq" id="WP_075130794.1">
    <property type="nucleotide sequence ID" value="NZ_MSIF01000001.1"/>
</dbReference>
<gene>
    <name evidence="1" type="ORF">BLA60_01245</name>
</gene>
<organism evidence="1 2">
    <name type="scientific">Actinophytocola xinjiangensis</name>
    <dbReference type="NCBI Taxonomy" id="485602"/>
    <lineage>
        <taxon>Bacteria</taxon>
        <taxon>Bacillati</taxon>
        <taxon>Actinomycetota</taxon>
        <taxon>Actinomycetes</taxon>
        <taxon>Pseudonocardiales</taxon>
        <taxon>Pseudonocardiaceae</taxon>
    </lineage>
</organism>
<dbReference type="AlphaFoldDB" id="A0A7Z0WR56"/>
<reference evidence="1 2" key="1">
    <citation type="submission" date="2016-12" db="EMBL/GenBank/DDBJ databases">
        <title>The draft genome sequence of Actinophytocola xinjiangensis.</title>
        <authorList>
            <person name="Wang W."/>
            <person name="Yuan L."/>
        </authorList>
    </citation>
    <scope>NUCLEOTIDE SEQUENCE [LARGE SCALE GENOMIC DNA]</scope>
    <source>
        <strain evidence="1 2">CGMCC 4.4663</strain>
    </source>
</reference>
<dbReference type="EMBL" id="MSIF01000001">
    <property type="protein sequence ID" value="OLF13846.1"/>
    <property type="molecule type" value="Genomic_DNA"/>
</dbReference>